<keyword evidence="2" id="KW-0677">Repeat</keyword>
<dbReference type="SUPFAM" id="SSF52200">
    <property type="entry name" value="Toll/Interleukin receptor TIR domain"/>
    <property type="match status" value="1"/>
</dbReference>
<evidence type="ECO:0000259" key="4">
    <source>
        <dbReference type="PROSITE" id="PS50104"/>
    </source>
</evidence>
<dbReference type="PRINTS" id="PR00364">
    <property type="entry name" value="DISEASERSIST"/>
</dbReference>
<dbReference type="InterPro" id="IPR044974">
    <property type="entry name" value="Disease_R_plants"/>
</dbReference>
<proteinExistence type="predicted"/>
<evidence type="ECO:0000313" key="6">
    <source>
        <dbReference type="Proteomes" id="UP001187471"/>
    </source>
</evidence>
<dbReference type="Pfam" id="PF00931">
    <property type="entry name" value="NB-ARC"/>
    <property type="match status" value="1"/>
</dbReference>
<feature type="domain" description="TIR" evidence="4">
    <location>
        <begin position="59"/>
        <end position="239"/>
    </location>
</feature>
<dbReference type="SMART" id="SM00255">
    <property type="entry name" value="TIR"/>
    <property type="match status" value="1"/>
</dbReference>
<dbReference type="EMBL" id="JAVXUO010000270">
    <property type="protein sequence ID" value="KAK2993825.1"/>
    <property type="molecule type" value="Genomic_DNA"/>
</dbReference>
<dbReference type="Gene3D" id="3.40.50.10140">
    <property type="entry name" value="Toll/interleukin-1 receptor homology (TIR) domain"/>
    <property type="match status" value="1"/>
</dbReference>
<dbReference type="SUPFAM" id="SSF52540">
    <property type="entry name" value="P-loop containing nucleoside triphosphate hydrolases"/>
    <property type="match status" value="1"/>
</dbReference>
<dbReference type="Proteomes" id="UP001187471">
    <property type="component" value="Unassembled WGS sequence"/>
</dbReference>
<sequence length="725" mass="82995">MWTLVPTPSHANVIGCNWPFRIKRHDDGSIEHYKAHLVAKRYKQQEGIDYGETFSHVIKPTNVRVIPSLATGIDTRRTFTDHLYTALVGATLWTFRDEEEIDKGEEIELEIKKAIPRSRSSVVVFSENYASSPWCLDELVMIMERKRTSNHVARAVFYHVDPSTVRRQKGSFGTALARLEERFKADKKGCEDEWRKRMERWREALKEAADLSGWELKNKADGHEAKFIQKIVEELDGKIPRFRLSIPGYLVGIDDQVQRISSWLQDGPPDVGILSIWGIGGIGKTTIAKRVFNLNLGSFDAGSFLSDFAQTSKESHGVLRLQKQLVSEILVGKKRKIRSVDEGIGAIRKAMSSKRVLLVLDDVEENDQVDAILGMQNWFCPGSKIIITTKNPQFIKGPDKIHMVKVDILHKTPSLKLFCWHAFGEEDPPEIFTDLTNTAVAFCGGLPLALRILGRLLLNKKVDYWKSKLEQLETTPLDRIQKVLEISYNSLDDNNDKNIFLDIACFFIGKDRNLVVTILQECIFYPIHGIENLEDRGLLSVDNKNKLRMHQLLQQMGKEIICQKAPAKLGERCRLWRAKESLDVLEKNIGTRAIRGLKLDMHMEGNLQHQHSSGNAFSNWNEVQVQLETSAFTGMSELELLLINHVQLTGGYTEFPKKLRWLCWRGFLLNSIAIDFPLESLVVIDMRNSKLTRFWSGTKTFNFSSLISKLDRWRQMLHLRLRMAT</sequence>
<dbReference type="PANTHER" id="PTHR11017">
    <property type="entry name" value="LEUCINE-RICH REPEAT-CONTAINING PROTEIN"/>
    <property type="match status" value="1"/>
</dbReference>
<evidence type="ECO:0000256" key="2">
    <source>
        <dbReference type="ARBA" id="ARBA00022737"/>
    </source>
</evidence>
<dbReference type="InterPro" id="IPR027417">
    <property type="entry name" value="P-loop_NTPase"/>
</dbReference>
<gene>
    <name evidence="5" type="ORF">RJ640_002448</name>
</gene>
<evidence type="ECO:0000313" key="5">
    <source>
        <dbReference type="EMBL" id="KAK2993825.1"/>
    </source>
</evidence>
<dbReference type="InterPro" id="IPR035897">
    <property type="entry name" value="Toll_tir_struct_dom_sf"/>
</dbReference>
<dbReference type="PROSITE" id="PS50104">
    <property type="entry name" value="TIR"/>
    <property type="match status" value="1"/>
</dbReference>
<keyword evidence="1" id="KW-0433">Leucine-rich repeat</keyword>
<dbReference type="GO" id="GO:0006952">
    <property type="term" value="P:defense response"/>
    <property type="evidence" value="ECO:0007669"/>
    <property type="project" value="UniProtKB-KW"/>
</dbReference>
<dbReference type="PANTHER" id="PTHR11017:SF305">
    <property type="entry name" value="TMV RESISTANCE PROTEIN N-LIKE"/>
    <property type="match status" value="1"/>
</dbReference>
<dbReference type="Gene3D" id="3.40.50.300">
    <property type="entry name" value="P-loop containing nucleotide triphosphate hydrolases"/>
    <property type="match status" value="1"/>
</dbReference>
<dbReference type="InterPro" id="IPR058192">
    <property type="entry name" value="WHD_ROQ1-like"/>
</dbReference>
<dbReference type="InterPro" id="IPR036390">
    <property type="entry name" value="WH_DNA-bd_sf"/>
</dbReference>
<name>A0AA88UQ08_9ASTE</name>
<dbReference type="AlphaFoldDB" id="A0AA88UQ08"/>
<dbReference type="Pfam" id="PF01582">
    <property type="entry name" value="TIR"/>
    <property type="match status" value="1"/>
</dbReference>
<organism evidence="5 6">
    <name type="scientific">Escallonia rubra</name>
    <dbReference type="NCBI Taxonomy" id="112253"/>
    <lineage>
        <taxon>Eukaryota</taxon>
        <taxon>Viridiplantae</taxon>
        <taxon>Streptophyta</taxon>
        <taxon>Embryophyta</taxon>
        <taxon>Tracheophyta</taxon>
        <taxon>Spermatophyta</taxon>
        <taxon>Magnoliopsida</taxon>
        <taxon>eudicotyledons</taxon>
        <taxon>Gunneridae</taxon>
        <taxon>Pentapetalae</taxon>
        <taxon>asterids</taxon>
        <taxon>campanulids</taxon>
        <taxon>Escalloniales</taxon>
        <taxon>Escalloniaceae</taxon>
        <taxon>Escallonia</taxon>
    </lineage>
</organism>
<dbReference type="InterPro" id="IPR042197">
    <property type="entry name" value="Apaf_helical"/>
</dbReference>
<comment type="caution">
    <text evidence="5">The sequence shown here is derived from an EMBL/GenBank/DDBJ whole genome shotgun (WGS) entry which is preliminary data.</text>
</comment>
<protein>
    <recommendedName>
        <fullName evidence="4">TIR domain-containing protein</fullName>
    </recommendedName>
</protein>
<dbReference type="Pfam" id="PF23282">
    <property type="entry name" value="WHD_ROQ1"/>
    <property type="match status" value="1"/>
</dbReference>
<dbReference type="GO" id="GO:0007165">
    <property type="term" value="P:signal transduction"/>
    <property type="evidence" value="ECO:0007669"/>
    <property type="project" value="InterPro"/>
</dbReference>
<evidence type="ECO:0000256" key="3">
    <source>
        <dbReference type="ARBA" id="ARBA00022821"/>
    </source>
</evidence>
<dbReference type="Gene3D" id="1.10.8.430">
    <property type="entry name" value="Helical domain of apoptotic protease-activating factors"/>
    <property type="match status" value="1"/>
</dbReference>
<keyword evidence="6" id="KW-1185">Reference proteome</keyword>
<keyword evidence="3" id="KW-0611">Plant defense</keyword>
<dbReference type="InterPro" id="IPR000157">
    <property type="entry name" value="TIR_dom"/>
</dbReference>
<evidence type="ECO:0000256" key="1">
    <source>
        <dbReference type="ARBA" id="ARBA00022614"/>
    </source>
</evidence>
<reference evidence="5" key="1">
    <citation type="submission" date="2022-12" db="EMBL/GenBank/DDBJ databases">
        <title>Draft genome assemblies for two species of Escallonia (Escalloniales).</title>
        <authorList>
            <person name="Chanderbali A."/>
            <person name="Dervinis C."/>
            <person name="Anghel I."/>
            <person name="Soltis D."/>
            <person name="Soltis P."/>
            <person name="Zapata F."/>
        </authorList>
    </citation>
    <scope>NUCLEOTIDE SEQUENCE</scope>
    <source>
        <strain evidence="5">UCBG92.1500</strain>
        <tissue evidence="5">Leaf</tissue>
    </source>
</reference>
<accession>A0AA88UQ08</accession>
<dbReference type="SUPFAM" id="SSF46785">
    <property type="entry name" value="Winged helix' DNA-binding domain"/>
    <property type="match status" value="1"/>
</dbReference>
<dbReference type="GO" id="GO:0043531">
    <property type="term" value="F:ADP binding"/>
    <property type="evidence" value="ECO:0007669"/>
    <property type="project" value="InterPro"/>
</dbReference>
<dbReference type="InterPro" id="IPR002182">
    <property type="entry name" value="NB-ARC"/>
</dbReference>